<gene>
    <name evidence="2" type="ORF">DCAR_0209136</name>
</gene>
<dbReference type="Pfam" id="PF03107">
    <property type="entry name" value="C1_2"/>
    <property type="match status" value="5"/>
</dbReference>
<name>A0A166F293_DAUCS</name>
<dbReference type="PANTHER" id="PTHR32410:SF216">
    <property type="entry name" value="PHORBOL-ESTER_DAG-TYPE DOMAIN-CONTAINING PROTEIN"/>
    <property type="match status" value="1"/>
</dbReference>
<dbReference type="Gramene" id="KZN07255">
    <property type="protein sequence ID" value="KZN07255"/>
    <property type="gene ID" value="DCAR_008092"/>
</dbReference>
<evidence type="ECO:0000313" key="3">
    <source>
        <dbReference type="Proteomes" id="UP000077755"/>
    </source>
</evidence>
<reference evidence="2" key="2">
    <citation type="submission" date="2022-03" db="EMBL/GenBank/DDBJ databases">
        <title>Draft title - Genomic analysis of global carrot germplasm unveils the trajectory of domestication and the origin of high carotenoid orange carrot.</title>
        <authorList>
            <person name="Iorizzo M."/>
            <person name="Ellison S."/>
            <person name="Senalik D."/>
            <person name="Macko-Podgorni A."/>
            <person name="Grzebelus D."/>
            <person name="Bostan H."/>
            <person name="Rolling W."/>
            <person name="Curaba J."/>
            <person name="Simon P."/>
        </authorList>
    </citation>
    <scope>NUCLEOTIDE SEQUENCE</scope>
    <source>
        <tissue evidence="2">Leaf</tissue>
    </source>
</reference>
<protein>
    <submittedName>
        <fullName evidence="2">Uncharacterized protein</fullName>
    </submittedName>
</protein>
<evidence type="ECO:0000313" key="2">
    <source>
        <dbReference type="EMBL" id="WOG89896.1"/>
    </source>
</evidence>
<dbReference type="InterPro" id="IPR004146">
    <property type="entry name" value="DC1"/>
</dbReference>
<reference evidence="2" key="1">
    <citation type="journal article" date="2016" name="Nat. Genet.">
        <title>A high-quality carrot genome assembly provides new insights into carotenoid accumulation and asterid genome evolution.</title>
        <authorList>
            <person name="Iorizzo M."/>
            <person name="Ellison S."/>
            <person name="Senalik D."/>
            <person name="Zeng P."/>
            <person name="Satapoomin P."/>
            <person name="Huang J."/>
            <person name="Bowman M."/>
            <person name="Iovene M."/>
            <person name="Sanseverino W."/>
            <person name="Cavagnaro P."/>
            <person name="Yildiz M."/>
            <person name="Macko-Podgorni A."/>
            <person name="Moranska E."/>
            <person name="Grzebelus E."/>
            <person name="Grzebelus D."/>
            <person name="Ashrafi H."/>
            <person name="Zheng Z."/>
            <person name="Cheng S."/>
            <person name="Spooner D."/>
            <person name="Van Deynze A."/>
            <person name="Simon P."/>
        </authorList>
    </citation>
    <scope>NUCLEOTIDE SEQUENCE</scope>
    <source>
        <tissue evidence="2">Leaf</tissue>
    </source>
</reference>
<dbReference type="AlphaFoldDB" id="A0A166F293"/>
<dbReference type="Proteomes" id="UP000077755">
    <property type="component" value="Chromosome 2"/>
</dbReference>
<evidence type="ECO:0000256" key="1">
    <source>
        <dbReference type="ARBA" id="ARBA00022737"/>
    </source>
</evidence>
<dbReference type="SUPFAM" id="SSF57889">
    <property type="entry name" value="Cysteine-rich domain"/>
    <property type="match status" value="4"/>
</dbReference>
<accession>A0A166F293</accession>
<organism evidence="2 3">
    <name type="scientific">Daucus carota subsp. sativus</name>
    <name type="common">Carrot</name>
    <dbReference type="NCBI Taxonomy" id="79200"/>
    <lineage>
        <taxon>Eukaryota</taxon>
        <taxon>Viridiplantae</taxon>
        <taxon>Streptophyta</taxon>
        <taxon>Embryophyta</taxon>
        <taxon>Tracheophyta</taxon>
        <taxon>Spermatophyta</taxon>
        <taxon>Magnoliopsida</taxon>
        <taxon>eudicotyledons</taxon>
        <taxon>Gunneridae</taxon>
        <taxon>Pentapetalae</taxon>
        <taxon>asterids</taxon>
        <taxon>campanulids</taxon>
        <taxon>Apiales</taxon>
        <taxon>Apiaceae</taxon>
        <taxon>Apioideae</taxon>
        <taxon>Scandiceae</taxon>
        <taxon>Daucinae</taxon>
        <taxon>Daucus</taxon>
        <taxon>Daucus sect. Daucus</taxon>
    </lineage>
</organism>
<dbReference type="InterPro" id="IPR053192">
    <property type="entry name" value="Vacuole_Formation_Reg"/>
</dbReference>
<dbReference type="OMA" id="CTILACN"/>
<dbReference type="EMBL" id="CP093344">
    <property type="protein sequence ID" value="WOG89896.1"/>
    <property type="molecule type" value="Genomic_DNA"/>
</dbReference>
<proteinExistence type="predicted"/>
<dbReference type="KEGG" id="dcr:108208201"/>
<dbReference type="InterPro" id="IPR046349">
    <property type="entry name" value="C1-like_sf"/>
</dbReference>
<keyword evidence="1" id="KW-0677">Repeat</keyword>
<dbReference type="PANTHER" id="PTHR32410">
    <property type="entry name" value="CYSTEINE/HISTIDINE-RICH C1 DOMAIN FAMILY PROTEIN"/>
    <property type="match status" value="1"/>
</dbReference>
<keyword evidence="3" id="KW-1185">Reference proteome</keyword>
<dbReference type="OrthoDB" id="938199at2759"/>
<sequence>MDSTNVQHGMRSFVEHSSHEHPLVLQQNDDVIARGALCYVCDRSIGDSATYICTSRDIFEDCENYYLHKSCAELPTSIVHYKHKDHKLVLKLRDYCSCDICSRHVKSLAYACEDCDFDVCVICSFEQRELLHAGHWEHPLTLMPRNALFECDACGDESKDSSYVCTICDFWIHKGCAMAPLVTEPNYHNHPISLIYSIPNIHRNFRKLCGICHYRVYRSNWMYYCQKCQFFVHMRCAIKYNEESAVSDTDTVSLVQFPLASEKSLFDLFSGNCCRFQVDFQSNDPDIIKEHWSHNHPLEKFQFISSSENDNEDNSDDRRVMICDGCIQPISEFHLSYYACIQCALFLHPLCATKLPKELPIGACTFHPEHLLFLRKTDRFYKFVKCGVCSFPTNGFYYHCESCDVKVDIRCAFLPKRIKHKSHKQHSLTMYRSDKSKCSASKLLIGEGMQYACMTCTDFQIHILSAFYPRKITHKYDPHLLTLRQPPFFYEGVLYCQICEERVNNQFWLYYCDECDRGYHCDCVRQYENVKLGGTIKLRLNDENHTFALVLKRPQGMKSSVHICFYCKHEFSYAFLFECDGCGFLACCKCVDEILGE</sequence>